<evidence type="ECO:0000313" key="2">
    <source>
        <dbReference type="EMBL" id="CAE8591288.1"/>
    </source>
</evidence>
<dbReference type="EMBL" id="CAJNNV010004827">
    <property type="protein sequence ID" value="CAE8591288.1"/>
    <property type="molecule type" value="Genomic_DNA"/>
</dbReference>
<protein>
    <submittedName>
        <fullName evidence="2">Uncharacterized protein</fullName>
    </submittedName>
</protein>
<sequence>MTVKTVATVMIIITVASLTFCTCAPPLQIRLVKKRQLAPSSCIELLARNWCGASARNKIKQRISSASFSSKTIAIRKRHWCNTSSARLIPSNGKGPWPLRL</sequence>
<keyword evidence="1" id="KW-0472">Membrane</keyword>
<keyword evidence="1" id="KW-0812">Transmembrane</keyword>
<feature type="transmembrane region" description="Helical" evidence="1">
    <location>
        <begin position="6"/>
        <end position="27"/>
    </location>
</feature>
<organism evidence="2 3">
    <name type="scientific">Polarella glacialis</name>
    <name type="common">Dinoflagellate</name>
    <dbReference type="NCBI Taxonomy" id="89957"/>
    <lineage>
        <taxon>Eukaryota</taxon>
        <taxon>Sar</taxon>
        <taxon>Alveolata</taxon>
        <taxon>Dinophyceae</taxon>
        <taxon>Suessiales</taxon>
        <taxon>Suessiaceae</taxon>
        <taxon>Polarella</taxon>
    </lineage>
</organism>
<proteinExistence type="predicted"/>
<reference evidence="2" key="1">
    <citation type="submission" date="2021-02" db="EMBL/GenBank/DDBJ databases">
        <authorList>
            <person name="Dougan E. K."/>
            <person name="Rhodes N."/>
            <person name="Thang M."/>
            <person name="Chan C."/>
        </authorList>
    </citation>
    <scope>NUCLEOTIDE SEQUENCE</scope>
</reference>
<dbReference type="Proteomes" id="UP000654075">
    <property type="component" value="Unassembled WGS sequence"/>
</dbReference>
<comment type="caution">
    <text evidence="2">The sequence shown here is derived from an EMBL/GenBank/DDBJ whole genome shotgun (WGS) entry which is preliminary data.</text>
</comment>
<name>A0A813DTM8_POLGL</name>
<gene>
    <name evidence="2" type="ORF">PGLA1383_LOCUS9968</name>
</gene>
<keyword evidence="1" id="KW-1133">Transmembrane helix</keyword>
<accession>A0A813DTM8</accession>
<evidence type="ECO:0000313" key="3">
    <source>
        <dbReference type="Proteomes" id="UP000654075"/>
    </source>
</evidence>
<dbReference type="AlphaFoldDB" id="A0A813DTM8"/>
<keyword evidence="3" id="KW-1185">Reference proteome</keyword>
<evidence type="ECO:0000256" key="1">
    <source>
        <dbReference type="SAM" id="Phobius"/>
    </source>
</evidence>